<proteinExistence type="predicted"/>
<evidence type="ECO:0000313" key="1">
    <source>
        <dbReference type="EMBL" id="ANS31277.1"/>
    </source>
</evidence>
<name>A0A1B1KFA2_RHOOP</name>
<gene>
    <name evidence="1" type="ORF">R1CP_33270</name>
</gene>
<dbReference type="EMBL" id="CP009111">
    <property type="protein sequence ID" value="ANS31277.1"/>
    <property type="molecule type" value="Genomic_DNA"/>
</dbReference>
<protein>
    <submittedName>
        <fullName evidence="1">Uncharacterized protein</fullName>
    </submittedName>
</protein>
<organism evidence="1 2">
    <name type="scientific">Rhodococcus opacus</name>
    <name type="common">Nocardia opaca</name>
    <dbReference type="NCBI Taxonomy" id="37919"/>
    <lineage>
        <taxon>Bacteria</taxon>
        <taxon>Bacillati</taxon>
        <taxon>Actinomycetota</taxon>
        <taxon>Actinomycetes</taxon>
        <taxon>Mycobacteriales</taxon>
        <taxon>Nocardiaceae</taxon>
        <taxon>Rhodococcus</taxon>
    </lineage>
</organism>
<dbReference type="AlphaFoldDB" id="A0A1B1KFA2"/>
<reference evidence="1 2" key="1">
    <citation type="submission" date="2014-07" db="EMBL/GenBank/DDBJ databases">
        <authorList>
            <person name="Zhang J.E."/>
            <person name="Yang H."/>
            <person name="Guo J."/>
            <person name="Deng Z."/>
            <person name="Luo H."/>
            <person name="Luo M."/>
            <person name="Zhao B."/>
        </authorList>
    </citation>
    <scope>NUCLEOTIDE SEQUENCE [LARGE SCALE GENOMIC DNA]</scope>
    <source>
        <strain evidence="1 2">1CP</strain>
    </source>
</reference>
<dbReference type="Proteomes" id="UP000186108">
    <property type="component" value="Chromosome"/>
</dbReference>
<accession>A0A1B1KFA2</accession>
<evidence type="ECO:0000313" key="2">
    <source>
        <dbReference type="Proteomes" id="UP000186108"/>
    </source>
</evidence>
<sequence>MQVMQVTKPRLWDGYRVLSVSSFVVEAGAAWEALQ</sequence>